<dbReference type="SUPFAM" id="SSF52266">
    <property type="entry name" value="SGNH hydrolase"/>
    <property type="match status" value="1"/>
</dbReference>
<name>K1QQF7_MAGGI</name>
<dbReference type="CDD" id="cd19756">
    <property type="entry name" value="Bbox2"/>
    <property type="match status" value="1"/>
</dbReference>
<feature type="domain" description="B box-type" evidence="1">
    <location>
        <begin position="172"/>
        <end position="219"/>
    </location>
</feature>
<dbReference type="Gene3D" id="3.30.160.60">
    <property type="entry name" value="Classic Zinc Finger"/>
    <property type="match status" value="1"/>
</dbReference>
<dbReference type="InterPro" id="IPR000315">
    <property type="entry name" value="Znf_B-box"/>
</dbReference>
<reference evidence="2" key="1">
    <citation type="journal article" date="2012" name="Nature">
        <title>The oyster genome reveals stress adaptation and complexity of shell formation.</title>
        <authorList>
            <person name="Zhang G."/>
            <person name="Fang X."/>
            <person name="Guo X."/>
            <person name="Li L."/>
            <person name="Luo R."/>
            <person name="Xu F."/>
            <person name="Yang P."/>
            <person name="Zhang L."/>
            <person name="Wang X."/>
            <person name="Qi H."/>
            <person name="Xiong Z."/>
            <person name="Que H."/>
            <person name="Xie Y."/>
            <person name="Holland P.W."/>
            <person name="Paps J."/>
            <person name="Zhu Y."/>
            <person name="Wu F."/>
            <person name="Chen Y."/>
            <person name="Wang J."/>
            <person name="Peng C."/>
            <person name="Meng J."/>
            <person name="Yang L."/>
            <person name="Liu J."/>
            <person name="Wen B."/>
            <person name="Zhang N."/>
            <person name="Huang Z."/>
            <person name="Zhu Q."/>
            <person name="Feng Y."/>
            <person name="Mount A."/>
            <person name="Hedgecock D."/>
            <person name="Xu Z."/>
            <person name="Liu Y."/>
            <person name="Domazet-Loso T."/>
            <person name="Du Y."/>
            <person name="Sun X."/>
            <person name="Zhang S."/>
            <person name="Liu B."/>
            <person name="Cheng P."/>
            <person name="Jiang X."/>
            <person name="Li J."/>
            <person name="Fan D."/>
            <person name="Wang W."/>
            <person name="Fu W."/>
            <person name="Wang T."/>
            <person name="Wang B."/>
            <person name="Zhang J."/>
            <person name="Peng Z."/>
            <person name="Li Y."/>
            <person name="Li N."/>
            <person name="Wang J."/>
            <person name="Chen M."/>
            <person name="He Y."/>
            <person name="Tan F."/>
            <person name="Song X."/>
            <person name="Zheng Q."/>
            <person name="Huang R."/>
            <person name="Yang H."/>
            <person name="Du X."/>
            <person name="Chen L."/>
            <person name="Yang M."/>
            <person name="Gaffney P.M."/>
            <person name="Wang S."/>
            <person name="Luo L."/>
            <person name="She Z."/>
            <person name="Ming Y."/>
            <person name="Huang W."/>
            <person name="Zhang S."/>
            <person name="Huang B."/>
            <person name="Zhang Y."/>
            <person name="Qu T."/>
            <person name="Ni P."/>
            <person name="Miao G."/>
            <person name="Wang J."/>
            <person name="Wang Q."/>
            <person name="Steinberg C.E."/>
            <person name="Wang H."/>
            <person name="Li N."/>
            <person name="Qian L."/>
            <person name="Zhang G."/>
            <person name="Li Y."/>
            <person name="Yang H."/>
            <person name="Liu X."/>
            <person name="Wang J."/>
            <person name="Yin Y."/>
            <person name="Wang J."/>
        </authorList>
    </citation>
    <scope>NUCLEOTIDE SEQUENCE [LARGE SCALE GENOMIC DNA]</scope>
    <source>
        <strain evidence="2">05x7-T-G4-1.051#20</strain>
    </source>
</reference>
<feature type="domain" description="B box-type" evidence="1">
    <location>
        <begin position="226"/>
        <end position="268"/>
    </location>
</feature>
<dbReference type="PANTHER" id="PTHR25462:SF296">
    <property type="entry name" value="MEIOTIC P26, ISOFORM F"/>
    <property type="match status" value="1"/>
</dbReference>
<dbReference type="InParanoid" id="K1QQF7"/>
<accession>K1QQF7</accession>
<dbReference type="Gene3D" id="3.40.50.1110">
    <property type="entry name" value="SGNH hydrolase"/>
    <property type="match status" value="1"/>
</dbReference>
<dbReference type="Gene3D" id="2.120.10.30">
    <property type="entry name" value="TolB, C-terminal domain"/>
    <property type="match status" value="1"/>
</dbReference>
<dbReference type="InterPro" id="IPR047153">
    <property type="entry name" value="TRIM45/56/19-like"/>
</dbReference>
<dbReference type="PANTHER" id="PTHR25462">
    <property type="entry name" value="BONUS, ISOFORM C-RELATED"/>
    <property type="match status" value="1"/>
</dbReference>
<evidence type="ECO:0000313" key="2">
    <source>
        <dbReference type="EMBL" id="EKC23731.1"/>
    </source>
</evidence>
<dbReference type="Pfam" id="PF00643">
    <property type="entry name" value="zf-B_box"/>
    <property type="match status" value="1"/>
</dbReference>
<proteinExistence type="predicted"/>
<dbReference type="Gene3D" id="2.130.10.10">
    <property type="entry name" value="YVTN repeat-like/Quinoprotein amine dehydrogenase"/>
    <property type="match status" value="1"/>
</dbReference>
<dbReference type="SUPFAM" id="SSF57845">
    <property type="entry name" value="B-box zinc-binding domain"/>
    <property type="match status" value="1"/>
</dbReference>
<organism evidence="2">
    <name type="scientific">Magallana gigas</name>
    <name type="common">Pacific oyster</name>
    <name type="synonym">Crassostrea gigas</name>
    <dbReference type="NCBI Taxonomy" id="29159"/>
    <lineage>
        <taxon>Eukaryota</taxon>
        <taxon>Metazoa</taxon>
        <taxon>Spiralia</taxon>
        <taxon>Lophotrochozoa</taxon>
        <taxon>Mollusca</taxon>
        <taxon>Bivalvia</taxon>
        <taxon>Autobranchia</taxon>
        <taxon>Pteriomorphia</taxon>
        <taxon>Ostreida</taxon>
        <taxon>Ostreoidea</taxon>
        <taxon>Ostreidae</taxon>
        <taxon>Magallana</taxon>
    </lineage>
</organism>
<dbReference type="InterPro" id="IPR011042">
    <property type="entry name" value="6-blade_b-propeller_TolB-like"/>
</dbReference>
<dbReference type="SUPFAM" id="SSF63829">
    <property type="entry name" value="Calcium-dependent phosphotriesterase"/>
    <property type="match status" value="1"/>
</dbReference>
<evidence type="ECO:0000259" key="1">
    <source>
        <dbReference type="PROSITE" id="PS50119"/>
    </source>
</evidence>
<dbReference type="HOGENOM" id="CLU_007742_6_0_1"/>
<dbReference type="SMART" id="SM00336">
    <property type="entry name" value="BBOX"/>
    <property type="match status" value="2"/>
</dbReference>
<dbReference type="InterPro" id="IPR036514">
    <property type="entry name" value="SGNH_hydro_sf"/>
</dbReference>
<dbReference type="SUPFAM" id="SSF58113">
    <property type="entry name" value="Apolipoprotein A-I"/>
    <property type="match status" value="1"/>
</dbReference>
<dbReference type="GO" id="GO:0008270">
    <property type="term" value="F:zinc ion binding"/>
    <property type="evidence" value="ECO:0007669"/>
    <property type="project" value="InterPro"/>
</dbReference>
<dbReference type="EMBL" id="JH816470">
    <property type="protein sequence ID" value="EKC23731.1"/>
    <property type="molecule type" value="Genomic_DNA"/>
</dbReference>
<gene>
    <name evidence="2" type="ORF">CGI_10021887</name>
</gene>
<dbReference type="InterPro" id="IPR015943">
    <property type="entry name" value="WD40/YVTN_repeat-like_dom_sf"/>
</dbReference>
<dbReference type="PROSITE" id="PS50119">
    <property type="entry name" value="ZF_BBOX"/>
    <property type="match status" value="2"/>
</dbReference>
<sequence>MAKFAVLGSSYVERLRRFTSEDLKVPGEVRWFGVPGLRCDSLSEEMWRRILTYKPDCLFLHVGGNDITTTTSPKDVVRKIMDIYCNLKDSGVKSVFVAEVLTRGNFSRSPDKDLTKFIFDKKRKKINTLLKSQLGHQFVVFKDIKYPRDFHGDLVHLGTMAFSESQIPPDAQHYLVCGSEDCGKNCQFYCNDCHHPMCEQCRDEHQKDKKTKNHEVVPYKQRKRPLPVEKCKIHPTRNIALLCEECQIPICSKCTATKEHRGHAFTDLEFVFDEMVSLKCHEEIAKIRNYFDPISQDLKKEIAGDVTEIKKIMEDIRTSMKAEAESVKKIVDTITSEKIEQVNKREQSLLQTLNNQNQQIDDYINSLNDLIKRFYGYLSPSNIEQLTFALKSENFIIRPIPETSKPVLPVFTAGQYSKEDVAKLLGRITVPKAKPENRKIKPLETASTQLKPTGKQRKQGREKSDVKQTLSLSSCVTKVRKYTVPGVDHVFHISLGKSGRLWVSDVYGNLVQTDLQGKQLQKIQTSAGSGYHTVTQDGGLIYTDIHNKVINRITPDNTITEFIKTGDWRPLSIHSSQINGDILVGMMKDGEPSKVTRYNKTGTEIQNIQRDNKGQALYGLTRYITENINGDVCVSDIAKHAVVVVDKSGQHRFSYTGQTSTFTPCGICTDVLGHILVCDDISNTVHLLDQDGQFLSLLLTSKQGVKYPRSVCVDDENNLLVGQLTNNTVTVYKYLQ</sequence>
<dbReference type="AlphaFoldDB" id="K1QQF7"/>
<protein>
    <submittedName>
        <fullName evidence="2">Tripartite motif-containing protein 3</fullName>
    </submittedName>
</protein>